<gene>
    <name evidence="4" type="ORF">M8A51_13130</name>
</gene>
<evidence type="ECO:0000313" key="4">
    <source>
        <dbReference type="EMBL" id="MCM5680471.1"/>
    </source>
</evidence>
<dbReference type="InterPro" id="IPR018392">
    <property type="entry name" value="LysM"/>
</dbReference>
<dbReference type="Gene3D" id="2.60.40.10">
    <property type="entry name" value="Immunoglobulins"/>
    <property type="match status" value="2"/>
</dbReference>
<dbReference type="PANTHER" id="PTHR38731:SF1">
    <property type="entry name" value="FECR PROTEIN DOMAIN-CONTAINING PROTEIN"/>
    <property type="match status" value="1"/>
</dbReference>
<name>A0ABT0YP35_9BURK</name>
<dbReference type="InterPro" id="IPR016930">
    <property type="entry name" value="UCP029644"/>
</dbReference>
<evidence type="ECO:0000259" key="3">
    <source>
        <dbReference type="PROSITE" id="PS51782"/>
    </source>
</evidence>
<dbReference type="Gene3D" id="2.60.120.1440">
    <property type="match status" value="1"/>
</dbReference>
<dbReference type="InterPro" id="IPR003961">
    <property type="entry name" value="FN3_dom"/>
</dbReference>
<dbReference type="PROSITE" id="PS51782">
    <property type="entry name" value="LYSM"/>
    <property type="match status" value="1"/>
</dbReference>
<feature type="chain" id="PRO_5046191378" evidence="1">
    <location>
        <begin position="23"/>
        <end position="552"/>
    </location>
</feature>
<dbReference type="Proteomes" id="UP001165541">
    <property type="component" value="Unassembled WGS sequence"/>
</dbReference>
<feature type="signal peptide" evidence="1">
    <location>
        <begin position="1"/>
        <end position="22"/>
    </location>
</feature>
<evidence type="ECO:0000256" key="1">
    <source>
        <dbReference type="SAM" id="SignalP"/>
    </source>
</evidence>
<dbReference type="Pfam" id="PF04773">
    <property type="entry name" value="FecR"/>
    <property type="match status" value="1"/>
</dbReference>
<sequence>MNRAVKHACVAAFALLATAAAANEHINYEVQQGDTLYAVSQRYLESAEDWRLLARINRVRDPKRLTPGSILMLPVSRMLGVAQRATVLYVKGAAVARQGAHAPERGLQARDVLDEGTTIQVEPGGFVTVRLDDGSVLHLQGGTRVTLQRLREIKEAGRRQNVIQLDEGRVDSDVSRQPKGSRFDVRTPLAVAGVRGTRFGVSVPAGGGRMLSEVVEGQVAVTPNAGSQDAQVMAGQGAVVAAAGQAPQVRTLLPAPRLELPAGPIERLPFELPLARANDARGYRIQVAEDTQFVRVLVDETGTHPAPRLDGLPDGAYTLRLRAIDADGLMGEETTVPLRIKTQPLPPLARSPLPGQVFGPGAVELRCTEVPGGVAYRLQLARDPQFTTLVKEATQRDQCRFATDLAEPGEYHWRVATLAPDAGGTEERGPFNDASRFTVVPVPVAPEPAVETTDGLTVHWAGAPGERYQVQLAADVDFREIVRDIEVTQSRARLELPAGCRAYFLRLRTISAHGLASPYSAARRVSTPAGVCTSDGAPVNVRYGTELGTQSP</sequence>
<keyword evidence="1" id="KW-0732">Signal</keyword>
<comment type="caution">
    <text evidence="4">The sequence shown here is derived from an EMBL/GenBank/DDBJ whole genome shotgun (WGS) entry which is preliminary data.</text>
</comment>
<feature type="domain" description="Fibronectin type-III" evidence="2">
    <location>
        <begin position="442"/>
        <end position="530"/>
    </location>
</feature>
<dbReference type="InterPro" id="IPR036779">
    <property type="entry name" value="LysM_dom_sf"/>
</dbReference>
<accession>A0ABT0YP35</accession>
<dbReference type="RefSeq" id="WP_251778925.1">
    <property type="nucleotide sequence ID" value="NZ_JAMKFE010000007.1"/>
</dbReference>
<keyword evidence="5" id="KW-1185">Reference proteome</keyword>
<dbReference type="Gene3D" id="3.10.350.10">
    <property type="entry name" value="LysM domain"/>
    <property type="match status" value="1"/>
</dbReference>
<organism evidence="4 5">
    <name type="scientific">Caldimonas mangrovi</name>
    <dbReference type="NCBI Taxonomy" id="2944811"/>
    <lineage>
        <taxon>Bacteria</taxon>
        <taxon>Pseudomonadati</taxon>
        <taxon>Pseudomonadota</taxon>
        <taxon>Betaproteobacteria</taxon>
        <taxon>Burkholderiales</taxon>
        <taxon>Sphaerotilaceae</taxon>
        <taxon>Caldimonas</taxon>
    </lineage>
</organism>
<dbReference type="Pfam" id="PF01476">
    <property type="entry name" value="LysM"/>
    <property type="match status" value="1"/>
</dbReference>
<dbReference type="PANTHER" id="PTHR38731">
    <property type="entry name" value="LIPL45-RELATED LIPOPROTEIN-RELATED"/>
    <property type="match status" value="1"/>
</dbReference>
<dbReference type="EMBL" id="JAMKFE010000007">
    <property type="protein sequence ID" value="MCM5680471.1"/>
    <property type="molecule type" value="Genomic_DNA"/>
</dbReference>
<feature type="domain" description="LysM" evidence="3">
    <location>
        <begin position="26"/>
        <end position="73"/>
    </location>
</feature>
<dbReference type="InterPro" id="IPR006860">
    <property type="entry name" value="FecR"/>
</dbReference>
<proteinExistence type="predicted"/>
<dbReference type="PROSITE" id="PS50853">
    <property type="entry name" value="FN3"/>
    <property type="match status" value="1"/>
</dbReference>
<protein>
    <submittedName>
        <fullName evidence="4">FecR domain-containing protein</fullName>
    </submittedName>
</protein>
<dbReference type="SUPFAM" id="SSF54106">
    <property type="entry name" value="LysM domain"/>
    <property type="match status" value="1"/>
</dbReference>
<dbReference type="CDD" id="cd00118">
    <property type="entry name" value="LysM"/>
    <property type="match status" value="1"/>
</dbReference>
<reference evidence="4" key="1">
    <citation type="submission" date="2022-05" db="EMBL/GenBank/DDBJ databases">
        <title>Schlegelella sp. nov., isolated from mangrove soil.</title>
        <authorList>
            <person name="Liu Y."/>
            <person name="Ge X."/>
            <person name="Liu W."/>
        </authorList>
    </citation>
    <scope>NUCLEOTIDE SEQUENCE</scope>
    <source>
        <strain evidence="4">S2-27</strain>
    </source>
</reference>
<evidence type="ECO:0000313" key="5">
    <source>
        <dbReference type="Proteomes" id="UP001165541"/>
    </source>
</evidence>
<dbReference type="PIRSF" id="PIRSF029644">
    <property type="entry name" value="UCP029644"/>
    <property type="match status" value="1"/>
</dbReference>
<dbReference type="InterPro" id="IPR013783">
    <property type="entry name" value="Ig-like_fold"/>
</dbReference>
<evidence type="ECO:0000259" key="2">
    <source>
        <dbReference type="PROSITE" id="PS50853"/>
    </source>
</evidence>